<evidence type="ECO:0000256" key="2">
    <source>
        <dbReference type="ARBA" id="ARBA00010100"/>
    </source>
</evidence>
<comment type="similarity">
    <text evidence="2 8">Belongs to the lactate permease family.</text>
</comment>
<evidence type="ECO:0000313" key="9">
    <source>
        <dbReference type="EMBL" id="TWT72772.1"/>
    </source>
</evidence>
<feature type="transmembrane region" description="Helical" evidence="8">
    <location>
        <begin position="328"/>
        <end position="346"/>
    </location>
</feature>
<dbReference type="Pfam" id="PF02652">
    <property type="entry name" value="Lactate_perm"/>
    <property type="match status" value="1"/>
</dbReference>
<feature type="transmembrane region" description="Helical" evidence="8">
    <location>
        <begin position="103"/>
        <end position="123"/>
    </location>
</feature>
<dbReference type="GO" id="GO:0015129">
    <property type="term" value="F:lactate transmembrane transporter activity"/>
    <property type="evidence" value="ECO:0007669"/>
    <property type="project" value="UniProtKB-UniRule"/>
</dbReference>
<dbReference type="PANTHER" id="PTHR30003:SF0">
    <property type="entry name" value="GLYCOLATE PERMEASE GLCA-RELATED"/>
    <property type="match status" value="1"/>
</dbReference>
<comment type="subcellular location">
    <subcellularLocation>
        <location evidence="1 8">Cell membrane</location>
        <topology evidence="1 8">Multi-pass membrane protein</topology>
    </subcellularLocation>
</comment>
<dbReference type="InterPro" id="IPR003804">
    <property type="entry name" value="Lactate_perm"/>
</dbReference>
<name>A0A5C5YHE6_9BACT</name>
<evidence type="ECO:0000256" key="7">
    <source>
        <dbReference type="ARBA" id="ARBA00023136"/>
    </source>
</evidence>
<dbReference type="AlphaFoldDB" id="A0A5C5YHE6"/>
<dbReference type="RefSeq" id="WP_146590354.1">
    <property type="nucleotide sequence ID" value="NZ_SJPO01000011.1"/>
</dbReference>
<feature type="transmembrane region" description="Helical" evidence="8">
    <location>
        <begin position="62"/>
        <end position="82"/>
    </location>
</feature>
<evidence type="ECO:0000256" key="6">
    <source>
        <dbReference type="ARBA" id="ARBA00022989"/>
    </source>
</evidence>
<comment type="caution">
    <text evidence="9">The sequence shown here is derived from an EMBL/GenBank/DDBJ whole genome shotgun (WGS) entry which is preliminary data.</text>
</comment>
<keyword evidence="3 8" id="KW-0813">Transport</keyword>
<keyword evidence="4 8" id="KW-1003">Cell membrane</keyword>
<feature type="transmembrane region" description="Helical" evidence="8">
    <location>
        <begin position="205"/>
        <end position="228"/>
    </location>
</feature>
<gene>
    <name evidence="9" type="primary">lutP</name>
    <name evidence="9" type="ORF">Pla123a_40710</name>
</gene>
<dbReference type="GO" id="GO:0015295">
    <property type="term" value="F:solute:proton symporter activity"/>
    <property type="evidence" value="ECO:0007669"/>
    <property type="project" value="TreeGrafter"/>
</dbReference>
<dbReference type="PANTHER" id="PTHR30003">
    <property type="entry name" value="L-LACTATE PERMEASE"/>
    <property type="match status" value="1"/>
</dbReference>
<feature type="transmembrane region" description="Helical" evidence="8">
    <location>
        <begin position="460"/>
        <end position="482"/>
    </location>
</feature>
<evidence type="ECO:0000256" key="3">
    <source>
        <dbReference type="ARBA" id="ARBA00022448"/>
    </source>
</evidence>
<feature type="transmembrane region" description="Helical" evidence="8">
    <location>
        <begin position="376"/>
        <end position="394"/>
    </location>
</feature>
<keyword evidence="6 8" id="KW-1133">Transmembrane helix</keyword>
<sequence>MGGIALSLAAAAPLALVGVLLAAFRLPAKVAMPAGYAAVVASALVLWGLPAGQVAAASVKGLVITGEILAIVFGAVLLLKTLERCGAMASIRRSISDLSPDRRVQVIVVAWLFGSFIEGSAGFGTPAALAAPLLVGLRFPPLAAVFAGLAIQCTPVSFGAAGTPILVGVSTGLSGDPGVQQLAATVGGAGPEGWREFLTTIGLRVAVLHAGIGTLVPLLMVSLMTRFYGPNRSLRDGLAVWPFALFAALAMVLPYLAAAWLLGPEFPALAGGLVGLAVVTGALKAGVFRRYAEQPWDFAPEEQWDPDWQGQLGSAGATDERERLIPPWLAWSPYAAAAVLLLLSRTAPPLKQALNYFVVGAQSGYGAAFARSVAPLYSPGALFVMVSLAAFLLFRRVGGCSWRAFVDEGQGALATVGRASVALLFAAPMVQVFILSAGGAAGLPSMPLALAAGVEQITGAAWPAVAPMVGGLGAAVAGSNTISNMMFSLFQFEVATRIAADPLWVVALQAVGGAAGNTVCVHNIVAASAVVGISGQEGRLIRQTWWVFFYYVLMAGVAGMVLANS</sequence>
<comment type="function">
    <text evidence="8">Uptake of L-lactate across the membrane. Can also transport D-lactate and glycolate.</text>
</comment>
<dbReference type="GO" id="GO:0005886">
    <property type="term" value="C:plasma membrane"/>
    <property type="evidence" value="ECO:0007669"/>
    <property type="project" value="UniProtKB-SubCell"/>
</dbReference>
<keyword evidence="10" id="KW-1185">Reference proteome</keyword>
<dbReference type="EMBL" id="SJPO01000011">
    <property type="protein sequence ID" value="TWT72772.1"/>
    <property type="molecule type" value="Genomic_DNA"/>
</dbReference>
<proteinExistence type="inferred from homology"/>
<evidence type="ECO:0000256" key="4">
    <source>
        <dbReference type="ARBA" id="ARBA00022475"/>
    </source>
</evidence>
<keyword evidence="5 8" id="KW-0812">Transmembrane</keyword>
<feature type="transmembrane region" description="Helical" evidence="8">
    <location>
        <begin position="415"/>
        <end position="440"/>
    </location>
</feature>
<keyword evidence="7 8" id="KW-0472">Membrane</keyword>
<evidence type="ECO:0000256" key="5">
    <source>
        <dbReference type="ARBA" id="ARBA00022692"/>
    </source>
</evidence>
<reference evidence="9 10" key="1">
    <citation type="submission" date="2019-02" db="EMBL/GenBank/DDBJ databases">
        <title>Deep-cultivation of Planctomycetes and their phenomic and genomic characterization uncovers novel biology.</title>
        <authorList>
            <person name="Wiegand S."/>
            <person name="Jogler M."/>
            <person name="Boedeker C."/>
            <person name="Pinto D."/>
            <person name="Vollmers J."/>
            <person name="Rivas-Marin E."/>
            <person name="Kohn T."/>
            <person name="Peeters S.H."/>
            <person name="Heuer A."/>
            <person name="Rast P."/>
            <person name="Oberbeckmann S."/>
            <person name="Bunk B."/>
            <person name="Jeske O."/>
            <person name="Meyerdierks A."/>
            <person name="Storesund J.E."/>
            <person name="Kallscheuer N."/>
            <person name="Luecker S."/>
            <person name="Lage O.M."/>
            <person name="Pohl T."/>
            <person name="Merkel B.J."/>
            <person name="Hornburger P."/>
            <person name="Mueller R.-W."/>
            <person name="Bruemmer F."/>
            <person name="Labrenz M."/>
            <person name="Spormann A.M."/>
            <person name="Op Den Camp H."/>
            <person name="Overmann J."/>
            <person name="Amann R."/>
            <person name="Jetten M.S.M."/>
            <person name="Mascher T."/>
            <person name="Medema M.H."/>
            <person name="Devos D.P."/>
            <person name="Kaster A.-K."/>
            <person name="Ovreas L."/>
            <person name="Rohde M."/>
            <person name="Galperin M.Y."/>
            <person name="Jogler C."/>
        </authorList>
    </citation>
    <scope>NUCLEOTIDE SEQUENCE [LARGE SCALE GENOMIC DNA]</scope>
    <source>
        <strain evidence="9 10">Pla123a</strain>
    </source>
</reference>
<feature type="transmembrane region" description="Helical" evidence="8">
    <location>
        <begin position="36"/>
        <end position="56"/>
    </location>
</feature>
<feature type="transmembrane region" description="Helical" evidence="8">
    <location>
        <begin position="545"/>
        <end position="563"/>
    </location>
</feature>
<evidence type="ECO:0000256" key="8">
    <source>
        <dbReference type="RuleBase" id="RU365092"/>
    </source>
</evidence>
<evidence type="ECO:0000256" key="1">
    <source>
        <dbReference type="ARBA" id="ARBA00004651"/>
    </source>
</evidence>
<organism evidence="9 10">
    <name type="scientific">Posidoniimonas polymericola</name>
    <dbReference type="NCBI Taxonomy" id="2528002"/>
    <lineage>
        <taxon>Bacteria</taxon>
        <taxon>Pseudomonadati</taxon>
        <taxon>Planctomycetota</taxon>
        <taxon>Planctomycetia</taxon>
        <taxon>Pirellulales</taxon>
        <taxon>Lacipirellulaceae</taxon>
        <taxon>Posidoniimonas</taxon>
    </lineage>
</organism>
<feature type="transmembrane region" description="Helical" evidence="8">
    <location>
        <begin position="269"/>
        <end position="288"/>
    </location>
</feature>
<dbReference type="OrthoDB" id="9761056at2"/>
<dbReference type="Proteomes" id="UP000318478">
    <property type="component" value="Unassembled WGS sequence"/>
</dbReference>
<accession>A0A5C5YHE6</accession>
<evidence type="ECO:0000313" key="10">
    <source>
        <dbReference type="Proteomes" id="UP000318478"/>
    </source>
</evidence>
<feature type="transmembrane region" description="Helical" evidence="8">
    <location>
        <begin position="240"/>
        <end position="262"/>
    </location>
</feature>
<feature type="transmembrane region" description="Helical" evidence="8">
    <location>
        <begin position="6"/>
        <end position="24"/>
    </location>
</feature>
<protein>
    <recommendedName>
        <fullName evidence="8">L-lactate permease</fullName>
    </recommendedName>
</protein>